<accession>A0AAN8XP36</accession>
<dbReference type="EMBL" id="JAWJWE010000001">
    <property type="protein sequence ID" value="KAK6644215.1"/>
    <property type="molecule type" value="Genomic_DNA"/>
</dbReference>
<proteinExistence type="predicted"/>
<dbReference type="Proteomes" id="UP001372834">
    <property type="component" value="Unassembled WGS sequence"/>
</dbReference>
<gene>
    <name evidence="1" type="ORF">RUM43_000482</name>
</gene>
<evidence type="ECO:0000313" key="1">
    <source>
        <dbReference type="EMBL" id="KAK6644215.1"/>
    </source>
</evidence>
<sequence>MELNVYNGVPWRAMEGYGGLRWATESRTDSTRCYQELMHGHIGSNRLAELRSSFGEPQIGRHVDYCRCVWVMAVCPSLSLSLEYPNRNWHASFMFSFQDRTVNEYQFHASVSVEHATFVSLVSGMVLLGVGGSSRSVKSLRVENLSASTGSNLI</sequence>
<protein>
    <submittedName>
        <fullName evidence="1">Uncharacterized protein</fullName>
    </submittedName>
</protein>
<name>A0AAN8XP36_POLSC</name>
<evidence type="ECO:0000313" key="2">
    <source>
        <dbReference type="Proteomes" id="UP001372834"/>
    </source>
</evidence>
<reference evidence="1 2" key="1">
    <citation type="submission" date="2023-10" db="EMBL/GenBank/DDBJ databases">
        <title>Genomes of two closely related lineages of the louse Polyplax serrata with different host specificities.</title>
        <authorList>
            <person name="Martinu J."/>
            <person name="Tarabai H."/>
            <person name="Stefka J."/>
            <person name="Hypsa V."/>
        </authorList>
    </citation>
    <scope>NUCLEOTIDE SEQUENCE [LARGE SCALE GENOMIC DNA]</scope>
    <source>
        <strain evidence="1">HR10_N</strain>
    </source>
</reference>
<dbReference type="AlphaFoldDB" id="A0AAN8XP36"/>
<organism evidence="1 2">
    <name type="scientific">Polyplax serrata</name>
    <name type="common">Common mouse louse</name>
    <dbReference type="NCBI Taxonomy" id="468196"/>
    <lineage>
        <taxon>Eukaryota</taxon>
        <taxon>Metazoa</taxon>
        <taxon>Ecdysozoa</taxon>
        <taxon>Arthropoda</taxon>
        <taxon>Hexapoda</taxon>
        <taxon>Insecta</taxon>
        <taxon>Pterygota</taxon>
        <taxon>Neoptera</taxon>
        <taxon>Paraneoptera</taxon>
        <taxon>Psocodea</taxon>
        <taxon>Troctomorpha</taxon>
        <taxon>Phthiraptera</taxon>
        <taxon>Anoplura</taxon>
        <taxon>Polyplacidae</taxon>
        <taxon>Polyplax</taxon>
    </lineage>
</organism>
<comment type="caution">
    <text evidence="1">The sequence shown here is derived from an EMBL/GenBank/DDBJ whole genome shotgun (WGS) entry which is preliminary data.</text>
</comment>